<evidence type="ECO:0000256" key="2">
    <source>
        <dbReference type="SAM" id="MobiDB-lite"/>
    </source>
</evidence>
<feature type="coiled-coil region" evidence="1">
    <location>
        <begin position="221"/>
        <end position="248"/>
    </location>
</feature>
<dbReference type="AlphaFoldDB" id="A0AA36DTD6"/>
<proteinExistence type="predicted"/>
<keyword evidence="4" id="KW-1185">Reference proteome</keyword>
<reference evidence="3" key="1">
    <citation type="submission" date="2023-07" db="EMBL/GenBank/DDBJ databases">
        <authorList>
            <consortium name="CYATHOMIX"/>
        </authorList>
    </citation>
    <scope>NUCLEOTIDE SEQUENCE</scope>
    <source>
        <strain evidence="3">N/A</strain>
    </source>
</reference>
<name>A0AA36DTD6_CYLNA</name>
<comment type="caution">
    <text evidence="3">The sequence shown here is derived from an EMBL/GenBank/DDBJ whole genome shotgun (WGS) entry which is preliminary data.</text>
</comment>
<keyword evidence="1" id="KW-0175">Coiled coil</keyword>
<organism evidence="3 4">
    <name type="scientific">Cylicocyclus nassatus</name>
    <name type="common">Nematode worm</name>
    <dbReference type="NCBI Taxonomy" id="53992"/>
    <lineage>
        <taxon>Eukaryota</taxon>
        <taxon>Metazoa</taxon>
        <taxon>Ecdysozoa</taxon>
        <taxon>Nematoda</taxon>
        <taxon>Chromadorea</taxon>
        <taxon>Rhabditida</taxon>
        <taxon>Rhabditina</taxon>
        <taxon>Rhabditomorpha</taxon>
        <taxon>Strongyloidea</taxon>
        <taxon>Strongylidae</taxon>
        <taxon>Cylicocyclus</taxon>
    </lineage>
</organism>
<dbReference type="EMBL" id="CATQJL010000079">
    <property type="protein sequence ID" value="CAJ0592335.1"/>
    <property type="molecule type" value="Genomic_DNA"/>
</dbReference>
<feature type="region of interest" description="Disordered" evidence="2">
    <location>
        <begin position="164"/>
        <end position="185"/>
    </location>
</feature>
<accession>A0AA36DTD6</accession>
<sequence length="1015" mass="113964">MVKQRKSKAPGSAKIVNDAGAVPSRMNVSNTNLNGKIENMSQDDDTMENGVEPALKNKKSKTRNLGELVEEQRSGNIKEVPHSSGVSLAVQMAQGLMSNDVLKLDSVMRESKMEIIQNSLSPPDCRSVGECRHCGSRRKIENIKGKMNKKKKQKLYSYARCRNSSCRRRSPLREDDSSRPENITIPTTANENELSPVRMDTRALNETVECDLWNLSVRSLRRNLDIRREQAEILIRDFEEKTRDIEQITKSIRAQIIQYNRAVSERTKLINQLDEFFSEEKVLHSTSRRAGVEPLDLGQLEEPATADERNNILVSESAADQQSSLSEDSTDVGIIRTASQSTVCEESLSYFDEEEKTRSSASSFTLHQSDVDDAKLEKQHIDAEPHPSRRTLDTVETLAMLSRQTVTVGGDENSLDDADQLLDKLTEVATIEEVSPEEQSLSGSAKLFDRTFTKTAITGPMLPNAPSVEADQSVDVVDGMNDVMITPHENTGLEVSITNSGIWSEAEVSVPDITVTHVSEDASTLETPSFIGDAADIAETAESGNTNLSPLEHSHGETEKVSNEGNLGADYAEPSSVDEARRSKLQNDLSTCPRPKIEIRAESQEQEKLVIGEVWDVELKSEEKQEKDAFELLSIDRVSLDLSRRKICDYLSNLILQSLSDSPRRRLVPQYSLNESLLDDSVLETPKSPCAPKERFENKVPGSSLRLLDDSLRSDLTDIIVNDFVTNPVDEIDDSKEFACQLSFLRKEEQVSSSQNLFELDDTYEDLLPIEKHAPSLHPMLSPADRIPGSPQLVADTPQKEPPTQSFTKDAKENRLTELKQILHSDNWMMAKCQQLVEPLWSKICVKGFILPLYDDFVAVPVVPEEITTEGEDEQLLVENQTFLIWATIIELASKMWPESQTEKIRLSSKMLPIPKNEEEFCEKATYYVLEQLSEMPPSHRYNRISLPPPSPFADTSVDKAIARHEYQKDVHSFVGDAGRKETQGREVDKEYRKLCQEIIDQVGDRFVSAEKYNS</sequence>
<evidence type="ECO:0000313" key="3">
    <source>
        <dbReference type="EMBL" id="CAJ0592335.1"/>
    </source>
</evidence>
<evidence type="ECO:0000313" key="4">
    <source>
        <dbReference type="Proteomes" id="UP001176961"/>
    </source>
</evidence>
<gene>
    <name evidence="3" type="ORF">CYNAS_LOCUS4318</name>
</gene>
<feature type="compositionally biased region" description="Basic and acidic residues" evidence="2">
    <location>
        <begin position="552"/>
        <end position="562"/>
    </location>
</feature>
<evidence type="ECO:0000256" key="1">
    <source>
        <dbReference type="SAM" id="Coils"/>
    </source>
</evidence>
<protein>
    <submittedName>
        <fullName evidence="3">Uncharacterized protein</fullName>
    </submittedName>
</protein>
<dbReference type="Proteomes" id="UP001176961">
    <property type="component" value="Unassembled WGS sequence"/>
</dbReference>
<feature type="region of interest" description="Disordered" evidence="2">
    <location>
        <begin position="1"/>
        <end position="47"/>
    </location>
</feature>
<feature type="region of interest" description="Disordered" evidence="2">
    <location>
        <begin position="544"/>
        <end position="589"/>
    </location>
</feature>